<evidence type="ECO:0000313" key="2">
    <source>
        <dbReference type="Proteomes" id="UP001239111"/>
    </source>
</evidence>
<dbReference type="Proteomes" id="UP001239111">
    <property type="component" value="Chromosome 1"/>
</dbReference>
<keyword evidence="2" id="KW-1185">Reference proteome</keyword>
<accession>A0ACC2PH60</accession>
<protein>
    <submittedName>
        <fullName evidence="1">Uncharacterized protein</fullName>
    </submittedName>
</protein>
<evidence type="ECO:0000313" key="1">
    <source>
        <dbReference type="EMBL" id="KAJ8682929.1"/>
    </source>
</evidence>
<name>A0ACC2PH60_9HYME</name>
<comment type="caution">
    <text evidence="1">The sequence shown here is derived from an EMBL/GenBank/DDBJ whole genome shotgun (WGS) entry which is preliminary data.</text>
</comment>
<dbReference type="EMBL" id="CM056741">
    <property type="protein sequence ID" value="KAJ8682929.1"/>
    <property type="molecule type" value="Genomic_DNA"/>
</dbReference>
<sequence length="962" mass="110334">MEQSRVEDEESRNFWAAIERGMGKTIPTYVKNILKLQRIDHQNTMKKYDATIIDKLEVIVQSDGFREMIPPGVNLIDYYGVCYKKPSKFQFLLGDRTDLESIINLCKEKGNAFWVKTKSDRGIKRSIEELEKSILDYHYNGVENNESRKCSTLLRMILMHLDRNSDSDKYQNRYTEPYKKFWVYIFLLAGVVAYETLEENLPIPSKQTIYRYIGKANPRNRAILDIVGLKNHLANGNYPLEVWVSDDATKITEKAEIDPATGELVGFVPPLDKNSFPIQGAFKVTSPEDLLNYKENNKLAKYLHVFMVQPLAENAPPFCLAMMPSDSSNTAEDCVKRHIFIKDELKKENIIVKGFSADGDPRALSAMKIMTKLGKKPSNNKYRIEWFHASFETEENYVSDVVHVVNRFKTRLLKESITLPLGPHIVSSSHLLYMCENESIDKHLLSASDLANDDKMRFASSIKMCHRRVYEALRNVPGSEGTQAYIKVMNFIAHSYLSAELNPLRRIYCITYALFFCRLWRKSLSQNSQLSVQHNFISLNTYTCLELNAHAMVRIVFDLLENPDSQRNFIPHLMSSQPCEGFFRILRSLHTVFCTVVNCTYLGACHKVHRIKMIGDLMSCDYTKYNERLNFPRNRILMASCEKIRKEQLCVDLGNEEMFDASLSVEALHNVMARAKVDAFNEIRILGVQSIQFEDCDHISVTPSDLKRMANTEDPEPDIDQLVDSTGNLEGDDGTGGINDGGPARNDDFVALPGFDDYMLHRERSAMIPDTSTHQDPRFIQTTDENGQVSIVRSSRLWYIINKGNDAKKLSSDRRIRVQEGNRRSIGPRKPPIAIFGIQDEIYLLDWCLFRVEESDKCLIGLICGFAYMYEAQWVAITYSKNSVKVVHENETSDGSHKVLGVLGSWFNVDSTRILRKETRLLNQGLVELERYEYTLPKLTCHNGSVVVPQDLYDRIKDMMLP</sequence>
<organism evidence="1 2">
    <name type="scientific">Eretmocerus hayati</name>
    <dbReference type="NCBI Taxonomy" id="131215"/>
    <lineage>
        <taxon>Eukaryota</taxon>
        <taxon>Metazoa</taxon>
        <taxon>Ecdysozoa</taxon>
        <taxon>Arthropoda</taxon>
        <taxon>Hexapoda</taxon>
        <taxon>Insecta</taxon>
        <taxon>Pterygota</taxon>
        <taxon>Neoptera</taxon>
        <taxon>Endopterygota</taxon>
        <taxon>Hymenoptera</taxon>
        <taxon>Apocrita</taxon>
        <taxon>Proctotrupomorpha</taxon>
        <taxon>Chalcidoidea</taxon>
        <taxon>Aphelinidae</taxon>
        <taxon>Aphelininae</taxon>
        <taxon>Eretmocerus</taxon>
    </lineage>
</organism>
<proteinExistence type="predicted"/>
<gene>
    <name evidence="1" type="ORF">QAD02_018721</name>
</gene>
<reference evidence="1" key="1">
    <citation type="submission" date="2023-04" db="EMBL/GenBank/DDBJ databases">
        <title>A chromosome-level genome assembly of the parasitoid wasp Eretmocerus hayati.</title>
        <authorList>
            <person name="Zhong Y."/>
            <person name="Liu S."/>
            <person name="Liu Y."/>
        </authorList>
    </citation>
    <scope>NUCLEOTIDE SEQUENCE</scope>
    <source>
        <strain evidence="1">ZJU_SS_LIU_2023</strain>
    </source>
</reference>